<gene>
    <name evidence="2" type="ORF">QH73_0003810</name>
</gene>
<accession>A0A9X5I3C6</accession>
<keyword evidence="3" id="KW-1185">Reference proteome</keyword>
<reference evidence="2 3" key="1">
    <citation type="journal article" date="2015" name="Genome Announc.">
        <title>Draft Genome Sequence of the Terrestrial Cyanobacterium Scytonema millei VB511283, Isolated from Eastern India.</title>
        <authorList>
            <person name="Sen D."/>
            <person name="Chandrababunaidu M.M."/>
            <person name="Singh D."/>
            <person name="Sanghi N."/>
            <person name="Ghorai A."/>
            <person name="Mishra G.P."/>
            <person name="Madduluri M."/>
            <person name="Adhikary S.P."/>
            <person name="Tripathy S."/>
        </authorList>
    </citation>
    <scope>NUCLEOTIDE SEQUENCE [LARGE SCALE GENOMIC DNA]</scope>
    <source>
        <strain evidence="2 3">VB511283</strain>
    </source>
</reference>
<evidence type="ECO:0000313" key="2">
    <source>
        <dbReference type="EMBL" id="NHC33795.1"/>
    </source>
</evidence>
<comment type="caution">
    <text evidence="2">The sequence shown here is derived from an EMBL/GenBank/DDBJ whole genome shotgun (WGS) entry which is preliminary data.</text>
</comment>
<dbReference type="AlphaFoldDB" id="A0A9X5I3C6"/>
<dbReference type="RefSeq" id="WP_039715292.1">
    <property type="nucleotide sequence ID" value="NZ_JTJC03000001.1"/>
</dbReference>
<evidence type="ECO:0000313" key="3">
    <source>
        <dbReference type="Proteomes" id="UP000031532"/>
    </source>
</evidence>
<feature type="region of interest" description="Disordered" evidence="1">
    <location>
        <begin position="1"/>
        <end position="24"/>
    </location>
</feature>
<organism evidence="2 3">
    <name type="scientific">Scytonema millei VB511283</name>
    <dbReference type="NCBI Taxonomy" id="1245923"/>
    <lineage>
        <taxon>Bacteria</taxon>
        <taxon>Bacillati</taxon>
        <taxon>Cyanobacteriota</taxon>
        <taxon>Cyanophyceae</taxon>
        <taxon>Nostocales</taxon>
        <taxon>Scytonemataceae</taxon>
        <taxon>Scytonema</taxon>
    </lineage>
</organism>
<dbReference type="EMBL" id="JTJC03000001">
    <property type="protein sequence ID" value="NHC33795.1"/>
    <property type="molecule type" value="Genomic_DNA"/>
</dbReference>
<protein>
    <submittedName>
        <fullName evidence="2">Uncharacterized protein</fullName>
    </submittedName>
</protein>
<name>A0A9X5I3C6_9CYAN</name>
<sequence length="85" mass="9610">MKRGINSQGLPHHKRVERHESFNKPSDEVLVAADKAILIQKLKNALKNGSKVPMSLINRLGNVDYAEYSHLIDGLMSKQLIDFNK</sequence>
<proteinExistence type="predicted"/>
<dbReference type="Proteomes" id="UP000031532">
    <property type="component" value="Unassembled WGS sequence"/>
</dbReference>
<evidence type="ECO:0000256" key="1">
    <source>
        <dbReference type="SAM" id="MobiDB-lite"/>
    </source>
</evidence>